<accession>A0A846M047</accession>
<protein>
    <submittedName>
        <fullName evidence="1">F0F1-type ATP synthase membrane subunit b/b</fullName>
    </submittedName>
</protein>
<comment type="caution">
    <text evidence="1">The sequence shown here is derived from an EMBL/GenBank/DDBJ whole genome shotgun (WGS) entry which is preliminary data.</text>
</comment>
<name>A0A846M047_9SPHN</name>
<keyword evidence="2" id="KW-1185">Reference proteome</keyword>
<gene>
    <name evidence="1" type="ORF">FHS54_000368</name>
</gene>
<organism evidence="1 2">
    <name type="scientific">Sphingobium vermicomposti</name>
    <dbReference type="NCBI Taxonomy" id="529005"/>
    <lineage>
        <taxon>Bacteria</taxon>
        <taxon>Pseudomonadati</taxon>
        <taxon>Pseudomonadota</taxon>
        <taxon>Alphaproteobacteria</taxon>
        <taxon>Sphingomonadales</taxon>
        <taxon>Sphingomonadaceae</taxon>
        <taxon>Sphingobium</taxon>
    </lineage>
</organism>
<dbReference type="RefSeq" id="WP_167302083.1">
    <property type="nucleotide sequence ID" value="NZ_JAASQR010000001.1"/>
</dbReference>
<reference evidence="1 2" key="1">
    <citation type="submission" date="2020-03" db="EMBL/GenBank/DDBJ databases">
        <title>Genomic Encyclopedia of Type Strains, Phase IV (KMG-IV): sequencing the most valuable type-strain genomes for metagenomic binning, comparative biology and taxonomic classification.</title>
        <authorList>
            <person name="Goeker M."/>
        </authorList>
    </citation>
    <scope>NUCLEOTIDE SEQUENCE [LARGE SCALE GENOMIC DNA]</scope>
    <source>
        <strain evidence="1 2">DSM 21299</strain>
    </source>
</reference>
<sequence>MSALDDLKAELAKLRDEAKVRVHLGTMEARQEWEEIEAKWNHFVSQAGLHKSGEDIKSALRSLGDELRLAYQRLKNAL</sequence>
<dbReference type="EMBL" id="JAASQR010000001">
    <property type="protein sequence ID" value="NIJ15419.1"/>
    <property type="molecule type" value="Genomic_DNA"/>
</dbReference>
<evidence type="ECO:0000313" key="2">
    <source>
        <dbReference type="Proteomes" id="UP000576821"/>
    </source>
</evidence>
<dbReference type="AlphaFoldDB" id="A0A846M047"/>
<dbReference type="Proteomes" id="UP000576821">
    <property type="component" value="Unassembled WGS sequence"/>
</dbReference>
<evidence type="ECO:0000313" key="1">
    <source>
        <dbReference type="EMBL" id="NIJ15419.1"/>
    </source>
</evidence>
<proteinExistence type="predicted"/>